<dbReference type="UniPathway" id="UPA00051">
    <property type="reaction ID" value="UER00074"/>
</dbReference>
<gene>
    <name evidence="4" type="primary">metAA</name>
    <name evidence="6" type="ORF">RZ71_04420</name>
</gene>
<comment type="similarity">
    <text evidence="4">Belongs to the MetA family.</text>
</comment>
<comment type="pathway">
    <text evidence="4">Amino-acid biosynthesis; L-methionine biosynthesis via de novo pathway; O-acetyl-L-homoserine from L-homoserine: step 1/1.</text>
</comment>
<comment type="caution">
    <text evidence="6">The sequence shown here is derived from an EMBL/GenBank/DDBJ whole genome shotgun (WGS) entry which is preliminary data.</text>
</comment>
<keyword evidence="2 4" id="KW-0808">Transferase</keyword>
<feature type="binding site" evidence="4">
    <location>
        <position position="148"/>
    </location>
    <ligand>
        <name>substrate</name>
    </ligand>
</feature>
<feature type="active site" description="Acyl-thioester intermediate" evidence="4 5">
    <location>
        <position position="127"/>
    </location>
</feature>
<organism evidence="6 7">
    <name type="scientific">Apilactobacillus kunkeei</name>
    <dbReference type="NCBI Taxonomy" id="148814"/>
    <lineage>
        <taxon>Bacteria</taxon>
        <taxon>Bacillati</taxon>
        <taxon>Bacillota</taxon>
        <taxon>Bacilli</taxon>
        <taxon>Lactobacillales</taxon>
        <taxon>Lactobacillaceae</taxon>
        <taxon>Apilactobacillus</taxon>
    </lineage>
</organism>
<keyword evidence="4" id="KW-0963">Cytoplasm</keyword>
<feature type="active site" evidence="4">
    <location>
        <position position="204"/>
    </location>
</feature>
<comment type="function">
    <text evidence="4">Transfers an acetyl group from acetyl-CoA to L-homoserine, forming acetyl-L-homoserine.</text>
</comment>
<feature type="binding site" evidence="4">
    <location>
        <position position="163"/>
    </location>
    <ligand>
        <name>substrate</name>
    </ligand>
</feature>
<evidence type="ECO:0000256" key="3">
    <source>
        <dbReference type="ARBA" id="ARBA00023315"/>
    </source>
</evidence>
<dbReference type="EMBL" id="JXCY01000007">
    <property type="protein sequence ID" value="KOY76009.1"/>
    <property type="molecule type" value="Genomic_DNA"/>
</dbReference>
<dbReference type="SUPFAM" id="SSF52317">
    <property type="entry name" value="Class I glutamine amidotransferase-like"/>
    <property type="match status" value="1"/>
</dbReference>
<dbReference type="EC" id="2.3.1.31" evidence="4"/>
<keyword evidence="4" id="KW-0486">Methionine biosynthesis</keyword>
<feature type="site" description="Important for substrate specificity" evidence="4">
    <location>
        <position position="163"/>
    </location>
</feature>
<comment type="subcellular location">
    <subcellularLocation>
        <location evidence="4">Cytoplasm</location>
    </subcellularLocation>
</comment>
<dbReference type="PANTHER" id="PTHR20919:SF0">
    <property type="entry name" value="HOMOSERINE O-SUCCINYLTRANSFERASE"/>
    <property type="match status" value="1"/>
</dbReference>
<name>A0A0M9DBC4_9LACO</name>
<evidence type="ECO:0000256" key="4">
    <source>
        <dbReference type="HAMAP-Rule" id="MF_00295"/>
    </source>
</evidence>
<dbReference type="InterPro" id="IPR033752">
    <property type="entry name" value="MetA_family"/>
</dbReference>
<evidence type="ECO:0000313" key="7">
    <source>
        <dbReference type="Proteomes" id="UP000037778"/>
    </source>
</evidence>
<sequence length="260" mass="29983">MGCINILSGYSQNSHQKIDDALNILVLNLMPNRRETEHQIIDLLQQTDLNINLNFCRMASHHIKHFDPEIIEKYVTTKDVFEDHFDALIVTGAPLDRKNFNEVDYWNEFVDFINWRKTHVDTCLFSCWAAWAAGTIDGILTGQQLDQKIYGVYTTDGITMPQSRYFTIPRNNVKATVLAGNDTIGATLIFDSNTNSYYVTGHLEYGTKTLADEYFRDVKKGLDTKKPSNYFDNQDHPINSWHTDATTFYINWLNQFTSSK</sequence>
<keyword evidence="1 4" id="KW-0028">Amino-acid biosynthesis</keyword>
<feature type="binding site" evidence="4">
    <location>
        <position position="216"/>
    </location>
    <ligand>
        <name>substrate</name>
    </ligand>
</feature>
<feature type="site" description="Important for acyl-CoA specificity" evidence="4">
    <location>
        <position position="96"/>
    </location>
</feature>
<keyword evidence="3 4" id="KW-0012">Acyltransferase</keyword>
<dbReference type="Gene3D" id="3.40.50.880">
    <property type="match status" value="1"/>
</dbReference>
<dbReference type="GO" id="GO:0004414">
    <property type="term" value="F:homoserine O-acetyltransferase activity"/>
    <property type="evidence" value="ECO:0007669"/>
    <property type="project" value="UniProtKB-EC"/>
</dbReference>
<protein>
    <recommendedName>
        <fullName evidence="4">Homoserine O-acetyltransferase</fullName>
        <shortName evidence="4">HAT</shortName>
        <ecNumber evidence="4">2.3.1.31</ecNumber>
    </recommendedName>
    <alternativeName>
        <fullName evidence="4">Homoserine transacetylase</fullName>
        <shortName evidence="4">HTA</shortName>
    </alternativeName>
</protein>
<dbReference type="Pfam" id="PF04204">
    <property type="entry name" value="HTS"/>
    <property type="match status" value="1"/>
</dbReference>
<evidence type="ECO:0000256" key="5">
    <source>
        <dbReference type="PIRSR" id="PIRSR000450-1"/>
    </source>
</evidence>
<dbReference type="PATRIC" id="fig|148814.8.peg.1368"/>
<evidence type="ECO:0000313" key="6">
    <source>
        <dbReference type="EMBL" id="KOY76009.1"/>
    </source>
</evidence>
<feature type="active site" description="Proton acceptor" evidence="4">
    <location>
        <position position="202"/>
    </location>
</feature>
<dbReference type="GO" id="GO:0009086">
    <property type="term" value="P:methionine biosynthetic process"/>
    <property type="evidence" value="ECO:0007669"/>
    <property type="project" value="UniProtKB-UniRule"/>
</dbReference>
<keyword evidence="7" id="KW-1185">Reference proteome</keyword>
<dbReference type="Proteomes" id="UP000037778">
    <property type="component" value="Unassembled WGS sequence"/>
</dbReference>
<dbReference type="InterPro" id="IPR029062">
    <property type="entry name" value="Class_I_gatase-like"/>
</dbReference>
<dbReference type="GO" id="GO:0008899">
    <property type="term" value="F:homoserine O-succinyltransferase activity"/>
    <property type="evidence" value="ECO:0007669"/>
    <property type="project" value="UniProtKB-UniRule"/>
</dbReference>
<dbReference type="PANTHER" id="PTHR20919">
    <property type="entry name" value="HOMOSERINE O-SUCCINYLTRANSFERASE"/>
    <property type="match status" value="1"/>
</dbReference>
<comment type="catalytic activity">
    <reaction evidence="4">
        <text>L-homoserine + acetyl-CoA = O-acetyl-L-homoserine + CoA</text>
        <dbReference type="Rhea" id="RHEA:13701"/>
        <dbReference type="ChEBI" id="CHEBI:57287"/>
        <dbReference type="ChEBI" id="CHEBI:57288"/>
        <dbReference type="ChEBI" id="CHEBI:57476"/>
        <dbReference type="ChEBI" id="CHEBI:57716"/>
        <dbReference type="EC" id="2.3.1.31"/>
    </reaction>
</comment>
<accession>A0A0M9DBC4</accession>
<comment type="caution">
    <text evidence="4">Lacks conserved residue(s) required for the propagation of feature annotation.</text>
</comment>
<proteinExistence type="inferred from homology"/>
<evidence type="ECO:0000256" key="1">
    <source>
        <dbReference type="ARBA" id="ARBA00022605"/>
    </source>
</evidence>
<dbReference type="GO" id="GO:0005737">
    <property type="term" value="C:cytoplasm"/>
    <property type="evidence" value="ECO:0007669"/>
    <property type="project" value="UniProtKB-SubCell"/>
</dbReference>
<dbReference type="RefSeq" id="WP_053792225.1">
    <property type="nucleotide sequence ID" value="NZ_JXCY01000007.1"/>
</dbReference>
<dbReference type="AlphaFoldDB" id="A0A0M9DBC4"/>
<dbReference type="HAMAP" id="MF_00295">
    <property type="entry name" value="MetA_acyltransf"/>
    <property type="match status" value="1"/>
</dbReference>
<dbReference type="PIRSF" id="PIRSF000450">
    <property type="entry name" value="H_ser_succinyltr"/>
    <property type="match status" value="1"/>
</dbReference>
<evidence type="ECO:0000256" key="2">
    <source>
        <dbReference type="ARBA" id="ARBA00022679"/>
    </source>
</evidence>
<reference evidence="6 7" key="1">
    <citation type="journal article" date="2015" name="Genome Biol. Evol.">
        <title>Functionally Structured Genomes in Lactobacillus kunkeei Colonizing the Honey Crop and Food Products of Honeybees and Stingless Bees.</title>
        <authorList>
            <person name="Tamarit D."/>
            <person name="Ellegaard K.M."/>
            <person name="Wikander J."/>
            <person name="Olofsson T."/>
            <person name="Vasquez A."/>
            <person name="Andersson S.G."/>
        </authorList>
    </citation>
    <scope>NUCLEOTIDE SEQUENCE [LARGE SCALE GENOMIC DNA]</scope>
    <source>
        <strain evidence="6 7">LAko</strain>
    </source>
</reference>